<name>A0A3E0VIT7_9MICO</name>
<evidence type="ECO:0000259" key="4">
    <source>
        <dbReference type="Pfam" id="PF11380"/>
    </source>
</evidence>
<keyword evidence="3" id="KW-0270">Exopolysaccharide synthesis</keyword>
<reference evidence="8 9" key="1">
    <citation type="submission" date="2017-04" db="EMBL/GenBank/DDBJ databases">
        <title>Comparative genome analysis of Subtercola boreus.</title>
        <authorList>
            <person name="Cho Y.-J."/>
            <person name="Cho A."/>
            <person name="Kim O.-S."/>
            <person name="Lee J.-I."/>
        </authorList>
    </citation>
    <scope>NUCLEOTIDE SEQUENCE [LARGE SCALE GENOMIC DNA]</scope>
    <source>
        <strain evidence="8 9">K300</strain>
    </source>
</reference>
<dbReference type="Proteomes" id="UP000256486">
    <property type="component" value="Unassembled WGS sequence"/>
</dbReference>
<evidence type="ECO:0000256" key="1">
    <source>
        <dbReference type="ARBA" id="ARBA00007583"/>
    </source>
</evidence>
<dbReference type="Pfam" id="PF17103">
    <property type="entry name" value="Stealth_CR4"/>
    <property type="match status" value="1"/>
</dbReference>
<keyword evidence="2 8" id="KW-0808">Transferase</keyword>
<evidence type="ECO:0000259" key="7">
    <source>
        <dbReference type="Pfam" id="PF17103"/>
    </source>
</evidence>
<dbReference type="InterPro" id="IPR021520">
    <property type="entry name" value="Stealth_CR2"/>
</dbReference>
<dbReference type="AlphaFoldDB" id="A0A3E0VIT7"/>
<proteinExistence type="inferred from homology"/>
<sequence length="560" mass="63252">MIGSTAAGTSTGSAATHNVALENSLEPEAPEELFNRASGHLGAPRSWPKSHGRPDVVVRKGLLALINTTLTPHEAMVEDLLFVRTALLAAGIEFFLIRGNDERPVVVVDAAARRKLERALALACENEPMYSKTVTGKKLPPLLVSTGSLSESRKARIFRLYRPRVEPQGGLTYGSSIGIELQLWSFEEENIVCPVENSLTRRILPRSEAFPATVDLYDETWNTLRGMFDVQATDVVFDIDMVFSWVDGNDIEYQRRRRAQGKGYVTGDGDDSDARYRQIDELKYALRSVYLFAPWVRRIFIATDSPKPAWLAEHPRVTFVPSEEFFRDTSVLPTHNSQAVESQLHRIPGISEYFLYSNDDMFFGRPVQPNMFFSPGGVTKFIEAQTRIGLGENDLERSGFENAARVNRRLLWEKFGRIITRHLEHAAAPLRKSVMQELENEFPEDFRRTAASRFRSSTDISVTNSFYHYYALMTGQAVVQEAARVKYVDTTMRSGLGLLPEILRKRSFDFFCLNDGSYPEVDAAERTVLVQEFLEQYFPFPAPWEAERAAAVASEFEDAS</sequence>
<comment type="caution">
    <text evidence="8">The sequence shown here is derived from an EMBL/GenBank/DDBJ whole genome shotgun (WGS) entry which is preliminary data.</text>
</comment>
<evidence type="ECO:0000256" key="2">
    <source>
        <dbReference type="ARBA" id="ARBA00022679"/>
    </source>
</evidence>
<dbReference type="GO" id="GO:0000271">
    <property type="term" value="P:polysaccharide biosynthetic process"/>
    <property type="evidence" value="ECO:0007669"/>
    <property type="project" value="UniProtKB-KW"/>
</dbReference>
<accession>A0A3E0VIT7</accession>
<dbReference type="InterPro" id="IPR031356">
    <property type="entry name" value="Stealth_CR4"/>
</dbReference>
<feature type="domain" description="Stealth protein CR1 conserved region 1" evidence="5">
    <location>
        <begin position="237"/>
        <end position="259"/>
    </location>
</feature>
<dbReference type="InterPro" id="IPR047141">
    <property type="entry name" value="Stealth"/>
</dbReference>
<dbReference type="InterPro" id="IPR031358">
    <property type="entry name" value="Stealth_CR1"/>
</dbReference>
<organism evidence="8 9">
    <name type="scientific">Subtercola boreus</name>
    <dbReference type="NCBI Taxonomy" id="120213"/>
    <lineage>
        <taxon>Bacteria</taxon>
        <taxon>Bacillati</taxon>
        <taxon>Actinomycetota</taxon>
        <taxon>Actinomycetes</taxon>
        <taxon>Micrococcales</taxon>
        <taxon>Microbacteriaceae</taxon>
        <taxon>Subtercola</taxon>
    </lineage>
</organism>
<evidence type="ECO:0000313" key="9">
    <source>
        <dbReference type="Proteomes" id="UP000256486"/>
    </source>
</evidence>
<feature type="domain" description="Stealth protein CR2 conserved region 2" evidence="4">
    <location>
        <begin position="275"/>
        <end position="379"/>
    </location>
</feature>
<feature type="domain" description="Stealth protein CR3 conserved region 3" evidence="6">
    <location>
        <begin position="425"/>
        <end position="471"/>
    </location>
</feature>
<dbReference type="OrthoDB" id="9776077at2"/>
<dbReference type="Pfam" id="PF11380">
    <property type="entry name" value="Stealth_CR2"/>
    <property type="match status" value="1"/>
</dbReference>
<dbReference type="Pfam" id="PF17102">
    <property type="entry name" value="Stealth_CR3"/>
    <property type="match status" value="1"/>
</dbReference>
<dbReference type="GO" id="GO:0016772">
    <property type="term" value="F:transferase activity, transferring phosphorus-containing groups"/>
    <property type="evidence" value="ECO:0007669"/>
    <property type="project" value="InterPro"/>
</dbReference>
<evidence type="ECO:0000313" key="8">
    <source>
        <dbReference type="EMBL" id="RFA09545.1"/>
    </source>
</evidence>
<dbReference type="EMBL" id="NBWZ01000001">
    <property type="protein sequence ID" value="RFA09545.1"/>
    <property type="molecule type" value="Genomic_DNA"/>
</dbReference>
<keyword evidence="9" id="KW-1185">Reference proteome</keyword>
<feature type="domain" description="Stealth protein CR4 conserved region 4" evidence="7">
    <location>
        <begin position="501"/>
        <end position="548"/>
    </location>
</feature>
<dbReference type="Pfam" id="PF17101">
    <property type="entry name" value="Stealth_CR1"/>
    <property type="match status" value="1"/>
</dbReference>
<dbReference type="PANTHER" id="PTHR24045">
    <property type="match status" value="1"/>
</dbReference>
<dbReference type="PANTHER" id="PTHR24045:SF0">
    <property type="entry name" value="N-ACETYLGLUCOSAMINE-1-PHOSPHOTRANSFERASE SUBUNITS ALPHA_BETA"/>
    <property type="match status" value="1"/>
</dbReference>
<dbReference type="InterPro" id="IPR031357">
    <property type="entry name" value="Stealth_CR3"/>
</dbReference>
<dbReference type="RefSeq" id="WP_116414928.1">
    <property type="nucleotide sequence ID" value="NZ_NBWZ01000001.1"/>
</dbReference>
<evidence type="ECO:0000259" key="6">
    <source>
        <dbReference type="Pfam" id="PF17102"/>
    </source>
</evidence>
<protein>
    <submittedName>
        <fullName evidence="8">Sugar phosphotransferase</fullName>
    </submittedName>
</protein>
<gene>
    <name evidence="8" type="ORF">B7R54_10180</name>
</gene>
<evidence type="ECO:0000259" key="5">
    <source>
        <dbReference type="Pfam" id="PF17101"/>
    </source>
</evidence>
<comment type="similarity">
    <text evidence="1">Belongs to the stealth family.</text>
</comment>
<evidence type="ECO:0000256" key="3">
    <source>
        <dbReference type="ARBA" id="ARBA00023169"/>
    </source>
</evidence>